<evidence type="ECO:0008006" key="4">
    <source>
        <dbReference type="Google" id="ProtNLM"/>
    </source>
</evidence>
<feature type="signal peptide" evidence="1">
    <location>
        <begin position="1"/>
        <end position="20"/>
    </location>
</feature>
<dbReference type="Pfam" id="PF11906">
    <property type="entry name" value="DUF3426"/>
    <property type="match status" value="1"/>
</dbReference>
<accession>A0A062XVZ5</accession>
<reference evidence="2 3" key="1">
    <citation type="submission" date="2014-04" db="EMBL/GenBank/DDBJ databases">
        <title>The Genome Sequence of Thermoanaerobaculum aquaticum MP-01, The First Cultivated Group 23 Acidobacterium.</title>
        <authorList>
            <person name="Stamps B.W."/>
            <person name="Losey N.A."/>
            <person name="Lawson P.A."/>
            <person name="Stevenson B.S."/>
        </authorList>
    </citation>
    <scope>NUCLEOTIDE SEQUENCE [LARGE SCALE GENOMIC DNA]</scope>
    <source>
        <strain evidence="2 3">MP-01</strain>
    </source>
</reference>
<evidence type="ECO:0000313" key="2">
    <source>
        <dbReference type="EMBL" id="KDA53569.1"/>
    </source>
</evidence>
<dbReference type="RefSeq" id="WP_038049405.1">
    <property type="nucleotide sequence ID" value="NZ_JMFG01000020.1"/>
</dbReference>
<proteinExistence type="predicted"/>
<dbReference type="PROSITE" id="PS51257">
    <property type="entry name" value="PROKAR_LIPOPROTEIN"/>
    <property type="match status" value="1"/>
</dbReference>
<dbReference type="AlphaFoldDB" id="A0A062XVZ5"/>
<keyword evidence="3" id="KW-1185">Reference proteome</keyword>
<dbReference type="EMBL" id="JMFG01000020">
    <property type="protein sequence ID" value="KDA53569.1"/>
    <property type="molecule type" value="Genomic_DNA"/>
</dbReference>
<keyword evidence="1" id="KW-0732">Signal</keyword>
<dbReference type="InterPro" id="IPR021834">
    <property type="entry name" value="DUF3426"/>
</dbReference>
<evidence type="ECO:0000256" key="1">
    <source>
        <dbReference type="SAM" id="SignalP"/>
    </source>
</evidence>
<sequence length="145" mass="15592">MKGNPALGLSVALAALALVACGSKETPEQKVTRLRLAHQVQPTAVQVRTTPEGPELLIDFTVVNTAREKLPTLTVKVVLVDSKGKDRATHLVSLSTADLLPGVAGQVTGFIRGETLSQGEQVRVEVEAEVPVKDRARYPEYRDVL</sequence>
<protein>
    <recommendedName>
        <fullName evidence="4">Lipoprotein</fullName>
    </recommendedName>
</protein>
<comment type="caution">
    <text evidence="2">The sequence shown here is derived from an EMBL/GenBank/DDBJ whole genome shotgun (WGS) entry which is preliminary data.</text>
</comment>
<organism evidence="2 3">
    <name type="scientific">Thermoanaerobaculum aquaticum</name>
    <dbReference type="NCBI Taxonomy" id="1312852"/>
    <lineage>
        <taxon>Bacteria</taxon>
        <taxon>Pseudomonadati</taxon>
        <taxon>Acidobacteriota</taxon>
        <taxon>Thermoanaerobaculia</taxon>
        <taxon>Thermoanaerobaculales</taxon>
        <taxon>Thermoanaerobaculaceae</taxon>
        <taxon>Thermoanaerobaculum</taxon>
    </lineage>
</organism>
<evidence type="ECO:0000313" key="3">
    <source>
        <dbReference type="Proteomes" id="UP000027284"/>
    </source>
</evidence>
<gene>
    <name evidence="2" type="ORF">EG19_05045</name>
</gene>
<dbReference type="STRING" id="1312852.EG19_05045"/>
<dbReference type="Proteomes" id="UP000027284">
    <property type="component" value="Unassembled WGS sequence"/>
</dbReference>
<feature type="chain" id="PRO_5001616495" description="Lipoprotein" evidence="1">
    <location>
        <begin position="21"/>
        <end position="145"/>
    </location>
</feature>
<name>A0A062XVZ5_9BACT</name>